<proteinExistence type="predicted"/>
<evidence type="ECO:0000256" key="1">
    <source>
        <dbReference type="SAM" id="MobiDB-lite"/>
    </source>
</evidence>
<dbReference type="PANTHER" id="PTHR39477:SF1">
    <property type="entry name" value="BETA-FLANKING PROTEIN"/>
    <property type="match status" value="1"/>
</dbReference>
<feature type="region of interest" description="Disordered" evidence="1">
    <location>
        <begin position="247"/>
        <end position="269"/>
    </location>
</feature>
<feature type="region of interest" description="Disordered" evidence="1">
    <location>
        <begin position="183"/>
        <end position="205"/>
    </location>
</feature>
<feature type="compositionally biased region" description="Polar residues" evidence="1">
    <location>
        <begin position="247"/>
        <end position="259"/>
    </location>
</feature>
<reference evidence="3" key="1">
    <citation type="submission" date="2022-07" db="EMBL/GenBank/DDBJ databases">
        <title>Genome Sequence of Leucocoprinus birnbaumii.</title>
        <authorList>
            <person name="Buettner E."/>
        </authorList>
    </citation>
    <scope>NUCLEOTIDE SEQUENCE</scope>
    <source>
        <strain evidence="3">VT141</strain>
    </source>
</reference>
<name>A0AAD5VG99_9AGAR</name>
<feature type="region of interest" description="Disordered" evidence="1">
    <location>
        <begin position="1"/>
        <end position="90"/>
    </location>
</feature>
<protein>
    <recommendedName>
        <fullName evidence="2">DUF7721 domain-containing protein</fullName>
    </recommendedName>
</protein>
<dbReference type="AlphaFoldDB" id="A0AAD5VG99"/>
<accession>A0AAD5VG99</accession>
<dbReference type="Pfam" id="PF24845">
    <property type="entry name" value="DUF7721"/>
    <property type="match status" value="1"/>
</dbReference>
<organism evidence="3 4">
    <name type="scientific">Leucocoprinus birnbaumii</name>
    <dbReference type="NCBI Taxonomy" id="56174"/>
    <lineage>
        <taxon>Eukaryota</taxon>
        <taxon>Fungi</taxon>
        <taxon>Dikarya</taxon>
        <taxon>Basidiomycota</taxon>
        <taxon>Agaricomycotina</taxon>
        <taxon>Agaricomycetes</taxon>
        <taxon>Agaricomycetidae</taxon>
        <taxon>Agaricales</taxon>
        <taxon>Agaricineae</taxon>
        <taxon>Agaricaceae</taxon>
        <taxon>Leucocoprinus</taxon>
    </lineage>
</organism>
<gene>
    <name evidence="3" type="ORF">NP233_g11522</name>
</gene>
<dbReference type="InterPro" id="IPR056138">
    <property type="entry name" value="DUF7721"/>
</dbReference>
<feature type="region of interest" description="Disordered" evidence="1">
    <location>
        <begin position="118"/>
        <end position="148"/>
    </location>
</feature>
<dbReference type="EMBL" id="JANIEX010001401">
    <property type="protein sequence ID" value="KAJ3558375.1"/>
    <property type="molecule type" value="Genomic_DNA"/>
</dbReference>
<dbReference type="PANTHER" id="PTHR39477">
    <property type="entry name" value="CHROMOSOME 8, WHOLE GENOME SHOTGUN SEQUENCE"/>
    <property type="match status" value="1"/>
</dbReference>
<feature type="compositionally biased region" description="Polar residues" evidence="1">
    <location>
        <begin position="119"/>
        <end position="139"/>
    </location>
</feature>
<keyword evidence="4" id="KW-1185">Reference proteome</keyword>
<evidence type="ECO:0000313" key="4">
    <source>
        <dbReference type="Proteomes" id="UP001213000"/>
    </source>
</evidence>
<dbReference type="Proteomes" id="UP001213000">
    <property type="component" value="Unassembled WGS sequence"/>
</dbReference>
<evidence type="ECO:0000259" key="2">
    <source>
        <dbReference type="Pfam" id="PF24845"/>
    </source>
</evidence>
<sequence>MASIPNLFDDPSITELAGTTVGEARADAPTSKAVRQVEENANLERQAAEQTASVARTKGRRLTGEMPTSVDKVRNVPGQPVKEPLDQAVDEGKRDVAQLQAIGAEKLGQVKDMAAKATASAQGTVRGQSKPAQESTSEGSDGGGILPTLQGVAENVVGTATDTLSSTVGTATSTLQNVLGTSGAQELHSKGTPASSTGIPATSAPLESAGKKLDTMYPQQGGKETLQDNIRASSRSIAFSIADVSKTGGQEYNSPHHSGQSGGYDRPQFNQDDVVRTAQEHGSGDSSLFSTALGFLNDNKSHHEHPVNEDEVTRAHEQVYNKGNSSGLSSNLLGSAAALEVLKKFTSGGSGGGSQTQLISMAMAEATKLFDKNGSSVSGNKQDAVNGAAMTMMKLFVQSKFSGAATTGGSNSGGLGSLMQLASQFAK</sequence>
<evidence type="ECO:0000313" key="3">
    <source>
        <dbReference type="EMBL" id="KAJ3558375.1"/>
    </source>
</evidence>
<comment type="caution">
    <text evidence="3">The sequence shown here is derived from an EMBL/GenBank/DDBJ whole genome shotgun (WGS) entry which is preliminary data.</text>
</comment>
<feature type="domain" description="DUF7721" evidence="2">
    <location>
        <begin position="271"/>
        <end position="350"/>
    </location>
</feature>